<feature type="region of interest" description="Disordered" evidence="1">
    <location>
        <begin position="1"/>
        <end position="113"/>
    </location>
</feature>
<name>A0A9P6WRQ8_RHIOR</name>
<evidence type="ECO:0000313" key="2">
    <source>
        <dbReference type="EMBL" id="KAG1273474.1"/>
    </source>
</evidence>
<feature type="compositionally biased region" description="Basic residues" evidence="1">
    <location>
        <begin position="33"/>
        <end position="46"/>
    </location>
</feature>
<organism evidence="2 3">
    <name type="scientific">Rhizopus oryzae</name>
    <name type="common">Mucormycosis agent</name>
    <name type="synonym">Rhizopus arrhizus var. delemar</name>
    <dbReference type="NCBI Taxonomy" id="64495"/>
    <lineage>
        <taxon>Eukaryota</taxon>
        <taxon>Fungi</taxon>
        <taxon>Fungi incertae sedis</taxon>
        <taxon>Mucoromycota</taxon>
        <taxon>Mucoromycotina</taxon>
        <taxon>Mucoromycetes</taxon>
        <taxon>Mucorales</taxon>
        <taxon>Mucorineae</taxon>
        <taxon>Rhizopodaceae</taxon>
        <taxon>Rhizopus</taxon>
    </lineage>
</organism>
<protein>
    <submittedName>
        <fullName evidence="2">Uncharacterized protein</fullName>
    </submittedName>
</protein>
<reference evidence="2" key="1">
    <citation type="journal article" date="2020" name="Microb. Genom.">
        <title>Genetic diversity of clinical and environmental Mucorales isolates obtained from an investigation of mucormycosis cases among solid organ transplant recipients.</title>
        <authorList>
            <person name="Nguyen M.H."/>
            <person name="Kaul D."/>
            <person name="Muto C."/>
            <person name="Cheng S.J."/>
            <person name="Richter R.A."/>
            <person name="Bruno V.M."/>
            <person name="Liu G."/>
            <person name="Beyhan S."/>
            <person name="Sundermann A.J."/>
            <person name="Mounaud S."/>
            <person name="Pasculle A.W."/>
            <person name="Nierman W.C."/>
            <person name="Driscoll E."/>
            <person name="Cumbie R."/>
            <person name="Clancy C.J."/>
            <person name="Dupont C.L."/>
        </authorList>
    </citation>
    <scope>NUCLEOTIDE SEQUENCE</scope>
    <source>
        <strain evidence="2">GL11</strain>
    </source>
</reference>
<accession>A0A9P6WRQ8</accession>
<dbReference type="Proteomes" id="UP000716291">
    <property type="component" value="Unassembled WGS sequence"/>
</dbReference>
<keyword evidence="3" id="KW-1185">Reference proteome</keyword>
<sequence>MRPASGAALVHPGGGRTTDRPAAHLPGQEACAHHHRARRLPGRARPGRAGQLRQADRRVLPGPGVAVGHPVRRGLPVPGQVHAPPGWPEQSTHPAGLFPCQQRIGLADAHRSA</sequence>
<dbReference type="AlphaFoldDB" id="A0A9P6WRQ8"/>
<proteinExistence type="predicted"/>
<gene>
    <name evidence="2" type="ORF">G6F64_015345</name>
</gene>
<evidence type="ECO:0000313" key="3">
    <source>
        <dbReference type="Proteomes" id="UP000716291"/>
    </source>
</evidence>
<dbReference type="EMBL" id="JAANQT010012925">
    <property type="protein sequence ID" value="KAG1273474.1"/>
    <property type="molecule type" value="Genomic_DNA"/>
</dbReference>
<comment type="caution">
    <text evidence="2">The sequence shown here is derived from an EMBL/GenBank/DDBJ whole genome shotgun (WGS) entry which is preliminary data.</text>
</comment>
<evidence type="ECO:0000256" key="1">
    <source>
        <dbReference type="SAM" id="MobiDB-lite"/>
    </source>
</evidence>